<comment type="similarity">
    <text evidence="3">Belongs to the TO family.</text>
</comment>
<dbReference type="KEGG" id="cfo:105257386"/>
<accession>E2AYI9</accession>
<protein>
    <submittedName>
        <fullName evidence="5">Protein takeout</fullName>
    </submittedName>
</protein>
<dbReference type="FunFam" id="3.15.10.30:FF:000001">
    <property type="entry name" value="Takeout-like protein 1"/>
    <property type="match status" value="1"/>
</dbReference>
<sequence>MKTIIILLFAVVATTTTLELPSSFKLCKRSDPKVLECIANAARDAVISLAEGLKDFKILPIEPLTINSVKIGETQGSVSLKQEYQNVKLHGLTKGLQIYNYQIDWDNLIFKSLAFNPQVDFVADYKIEGKILLLPIQGEGRCNITMYNLTTTSDIRFEKFQKDGETYLRAIKYLVTLTPKHITLHFDNIMSGNTFLDEEINKFINTNADVLFKELQAAYEETFGLIFTKITNDIFTRVPMNKIFM</sequence>
<dbReference type="Gene3D" id="3.15.10.30">
    <property type="entry name" value="Haemolymph juvenile hormone binding protein"/>
    <property type="match status" value="1"/>
</dbReference>
<evidence type="ECO:0000256" key="4">
    <source>
        <dbReference type="SAM" id="SignalP"/>
    </source>
</evidence>
<reference evidence="5 6" key="1">
    <citation type="journal article" date="2010" name="Science">
        <title>Genomic comparison of the ants Camponotus floridanus and Harpegnathos saltator.</title>
        <authorList>
            <person name="Bonasio R."/>
            <person name="Zhang G."/>
            <person name="Ye C."/>
            <person name="Mutti N.S."/>
            <person name="Fang X."/>
            <person name="Qin N."/>
            <person name="Donahue G."/>
            <person name="Yang P."/>
            <person name="Li Q."/>
            <person name="Li C."/>
            <person name="Zhang P."/>
            <person name="Huang Z."/>
            <person name="Berger S.L."/>
            <person name="Reinberg D."/>
            <person name="Wang J."/>
            <person name="Liebig J."/>
        </authorList>
    </citation>
    <scope>NUCLEOTIDE SEQUENCE [LARGE SCALE GENOMIC DNA]</scope>
    <source>
        <strain evidence="6">C129</strain>
    </source>
</reference>
<feature type="signal peptide" evidence="4">
    <location>
        <begin position="1"/>
        <end position="17"/>
    </location>
</feature>
<organism evidence="6">
    <name type="scientific">Camponotus floridanus</name>
    <name type="common">Florida carpenter ant</name>
    <dbReference type="NCBI Taxonomy" id="104421"/>
    <lineage>
        <taxon>Eukaryota</taxon>
        <taxon>Metazoa</taxon>
        <taxon>Ecdysozoa</taxon>
        <taxon>Arthropoda</taxon>
        <taxon>Hexapoda</taxon>
        <taxon>Insecta</taxon>
        <taxon>Pterygota</taxon>
        <taxon>Neoptera</taxon>
        <taxon>Endopterygota</taxon>
        <taxon>Hymenoptera</taxon>
        <taxon>Apocrita</taxon>
        <taxon>Aculeata</taxon>
        <taxon>Formicoidea</taxon>
        <taxon>Formicidae</taxon>
        <taxon>Formicinae</taxon>
        <taxon>Camponotus</taxon>
    </lineage>
</organism>
<dbReference type="Pfam" id="PF06585">
    <property type="entry name" value="JHBP"/>
    <property type="match status" value="1"/>
</dbReference>
<proteinExistence type="inferred from homology"/>
<dbReference type="OrthoDB" id="8190514at2759"/>
<evidence type="ECO:0000313" key="6">
    <source>
        <dbReference type="Proteomes" id="UP000000311"/>
    </source>
</evidence>
<evidence type="ECO:0000256" key="1">
    <source>
        <dbReference type="ARBA" id="ARBA00022729"/>
    </source>
</evidence>
<dbReference type="GO" id="GO:0007623">
    <property type="term" value="P:circadian rhythm"/>
    <property type="evidence" value="ECO:0007669"/>
    <property type="project" value="UniProtKB-ARBA"/>
</dbReference>
<dbReference type="OMA" id="RTDRIEM"/>
<dbReference type="Proteomes" id="UP000000311">
    <property type="component" value="Unassembled WGS sequence"/>
</dbReference>
<keyword evidence="2" id="KW-0090">Biological rhythms</keyword>
<feature type="chain" id="PRO_5003157673" evidence="4">
    <location>
        <begin position="18"/>
        <end position="245"/>
    </location>
</feature>
<dbReference type="GO" id="GO:0005615">
    <property type="term" value="C:extracellular space"/>
    <property type="evidence" value="ECO:0007669"/>
    <property type="project" value="TreeGrafter"/>
</dbReference>
<dbReference type="InterPro" id="IPR010562">
    <property type="entry name" value="Haemolymph_juvenile_hormone-bd"/>
</dbReference>
<dbReference type="FunCoup" id="E2AYI9">
    <property type="interactions" value="24"/>
</dbReference>
<gene>
    <name evidence="5" type="ORF">EAG_11760</name>
</gene>
<keyword evidence="1 4" id="KW-0732">Signal</keyword>
<dbReference type="STRING" id="104421.E2AYI9"/>
<evidence type="ECO:0000256" key="3">
    <source>
        <dbReference type="ARBA" id="ARBA00060902"/>
    </source>
</evidence>
<dbReference type="EMBL" id="GL443910">
    <property type="protein sequence ID" value="EFN61524.1"/>
    <property type="molecule type" value="Genomic_DNA"/>
</dbReference>
<dbReference type="PANTHER" id="PTHR11008">
    <property type="entry name" value="PROTEIN TAKEOUT-LIKE PROTEIN"/>
    <property type="match status" value="1"/>
</dbReference>
<keyword evidence="6" id="KW-1185">Reference proteome</keyword>
<evidence type="ECO:0000256" key="2">
    <source>
        <dbReference type="ARBA" id="ARBA00023108"/>
    </source>
</evidence>
<dbReference type="SMART" id="SM00700">
    <property type="entry name" value="JHBP"/>
    <property type="match status" value="1"/>
</dbReference>
<dbReference type="InParanoid" id="E2AYI9"/>
<name>E2AYI9_CAMFO</name>
<dbReference type="AlphaFoldDB" id="E2AYI9"/>
<dbReference type="PANTHER" id="PTHR11008:SF32">
    <property type="entry name" value="CIRCADIAN CLOCK-CONTROLLED PROTEIN DAYWAKE-RELATED"/>
    <property type="match status" value="1"/>
</dbReference>
<evidence type="ECO:0000313" key="5">
    <source>
        <dbReference type="EMBL" id="EFN61524.1"/>
    </source>
</evidence>
<dbReference type="InterPro" id="IPR038606">
    <property type="entry name" value="To_sf"/>
</dbReference>